<keyword evidence="3 4" id="KW-0175">Coiled coil</keyword>
<keyword evidence="6" id="KW-1133">Transmembrane helix</keyword>
<dbReference type="GO" id="GO:0016020">
    <property type="term" value="C:membrane"/>
    <property type="evidence" value="ECO:0007669"/>
    <property type="project" value="InterPro"/>
</dbReference>
<dbReference type="InterPro" id="IPR006143">
    <property type="entry name" value="RND_pump_MFP"/>
</dbReference>
<sequence length="415" mass="45591">MQTPKEILNTLNPKRNYKKLFIIISSTALSALLLIMLLFWLKNKEPNYTYTTQPAKIGDIQTSISANGTLSPTHEVSIGSVISGIVLEVLVDVNDEVSKGQILAKIDSESIEQNLLRLEAQLASAKAQLKSAQVNLDEKKWQYQQLQTLHQKTQGKTPSKLDLQSAKTAYNAALSEVGIKEASITEIETSIRSTQVDLKNAHITTPIDGVVLSRSIEVGQSVAASFQAPEFFIIAESLEEMELNVSISEADIGKVAIGQEVHFSVDSYPNKTFSAKVDRVNFGANESTDNIVSYEARISVDNKDLLLRPGMSATADITTKSVKNALLIPASALYFSPSTQEIKKQKSSFNPFGSMRRPKSNTTQKQANSSVWILENKIPKEIPIEVGISDGIFTQIFSDSITQGTEIILSQRIEK</sequence>
<dbReference type="STRING" id="556267.HWAG_00906"/>
<evidence type="ECO:0000256" key="4">
    <source>
        <dbReference type="SAM" id="Coils"/>
    </source>
</evidence>
<evidence type="ECO:0000256" key="6">
    <source>
        <dbReference type="SAM" id="Phobius"/>
    </source>
</evidence>
<dbReference type="RefSeq" id="WP_006802602.1">
    <property type="nucleotide sequence ID" value="NZ_CABKOI010000020.1"/>
</dbReference>
<dbReference type="GO" id="GO:0022857">
    <property type="term" value="F:transmembrane transporter activity"/>
    <property type="evidence" value="ECO:0007669"/>
    <property type="project" value="InterPro"/>
</dbReference>
<evidence type="ECO:0000256" key="3">
    <source>
        <dbReference type="ARBA" id="ARBA00023054"/>
    </source>
</evidence>
<protein>
    <submittedName>
        <fullName evidence="9">Efflux transporter periplasmic adaptor subunit</fullName>
    </submittedName>
</protein>
<dbReference type="PANTHER" id="PTHR32347:SF14">
    <property type="entry name" value="EFFLUX SYSTEM COMPONENT YKNX-RELATED"/>
    <property type="match status" value="1"/>
</dbReference>
<dbReference type="InterPro" id="IPR058792">
    <property type="entry name" value="Beta-barrel_RND_2"/>
</dbReference>
<comment type="caution">
    <text evidence="9">The sequence shown here is derived from an EMBL/GenBank/DDBJ whole genome shotgun (WGS) entry which is preliminary data.</text>
</comment>
<dbReference type="Proteomes" id="UP000233350">
    <property type="component" value="Unassembled WGS sequence"/>
</dbReference>
<dbReference type="SUPFAM" id="SSF111369">
    <property type="entry name" value="HlyD-like secretion proteins"/>
    <property type="match status" value="1"/>
</dbReference>
<evidence type="ECO:0000259" key="8">
    <source>
        <dbReference type="Pfam" id="PF25954"/>
    </source>
</evidence>
<evidence type="ECO:0000256" key="5">
    <source>
        <dbReference type="SAM" id="MobiDB-lite"/>
    </source>
</evidence>
<name>A0A2N3PI46_9HELI</name>
<gene>
    <name evidence="9" type="ORF">BCM31_03060</name>
</gene>
<reference evidence="9 10" key="1">
    <citation type="submission" date="2016-07" db="EMBL/GenBank/DDBJ databases">
        <title>Detection of Helicobacter winghamensis from caecal content of red fox (Vulpes vulpes).</title>
        <authorList>
            <person name="Zanoni R.G."/>
            <person name="Florio D."/>
            <person name="Caffara M."/>
            <person name="Renzi M."/>
            <person name="Parisi A."/>
            <person name="Pasquali F."/>
            <person name="Manfreda G."/>
        </authorList>
    </citation>
    <scope>NUCLEOTIDE SEQUENCE [LARGE SCALE GENOMIC DNA]</scope>
    <source>
        <strain evidence="9 10">295_13</strain>
    </source>
</reference>
<feature type="coiled-coil region" evidence="4">
    <location>
        <begin position="108"/>
        <end position="149"/>
    </location>
</feature>
<dbReference type="AlphaFoldDB" id="A0A2N3PI46"/>
<dbReference type="Gene3D" id="2.40.50.100">
    <property type="match status" value="1"/>
</dbReference>
<evidence type="ECO:0000256" key="1">
    <source>
        <dbReference type="ARBA" id="ARBA00004196"/>
    </source>
</evidence>
<feature type="domain" description="Multidrug resistance protein MdtA-like barrel-sandwich hybrid" evidence="7">
    <location>
        <begin position="75"/>
        <end position="228"/>
    </location>
</feature>
<dbReference type="EMBL" id="MBPK01000043">
    <property type="protein sequence ID" value="PKT80338.1"/>
    <property type="molecule type" value="Genomic_DNA"/>
</dbReference>
<feature type="domain" description="CusB-like beta-barrel" evidence="8">
    <location>
        <begin position="243"/>
        <end position="320"/>
    </location>
</feature>
<keyword evidence="10" id="KW-1185">Reference proteome</keyword>
<proteinExistence type="inferred from homology"/>
<keyword evidence="6" id="KW-0472">Membrane</keyword>
<dbReference type="Gene3D" id="2.40.420.20">
    <property type="match status" value="1"/>
</dbReference>
<comment type="subcellular location">
    <subcellularLocation>
        <location evidence="1">Cell envelope</location>
    </subcellularLocation>
</comment>
<evidence type="ECO:0000313" key="10">
    <source>
        <dbReference type="Proteomes" id="UP000233350"/>
    </source>
</evidence>
<evidence type="ECO:0000256" key="2">
    <source>
        <dbReference type="ARBA" id="ARBA00009477"/>
    </source>
</evidence>
<comment type="similarity">
    <text evidence="2">Belongs to the membrane fusion protein (MFP) (TC 8.A.1) family.</text>
</comment>
<dbReference type="Pfam" id="PF25954">
    <property type="entry name" value="Beta-barrel_RND_2"/>
    <property type="match status" value="1"/>
</dbReference>
<dbReference type="Gene3D" id="1.10.287.470">
    <property type="entry name" value="Helix hairpin bin"/>
    <property type="match status" value="1"/>
</dbReference>
<organism evidence="9 10">
    <name type="scientific">Helicobacter winghamensis</name>
    <dbReference type="NCBI Taxonomy" id="157268"/>
    <lineage>
        <taxon>Bacteria</taxon>
        <taxon>Pseudomonadati</taxon>
        <taxon>Campylobacterota</taxon>
        <taxon>Epsilonproteobacteria</taxon>
        <taxon>Campylobacterales</taxon>
        <taxon>Helicobacteraceae</taxon>
        <taxon>Helicobacter</taxon>
    </lineage>
</organism>
<dbReference type="NCBIfam" id="TIGR01730">
    <property type="entry name" value="RND_mfp"/>
    <property type="match status" value="1"/>
</dbReference>
<keyword evidence="6" id="KW-0812">Transmembrane</keyword>
<dbReference type="Pfam" id="PF25917">
    <property type="entry name" value="BSH_RND"/>
    <property type="match status" value="1"/>
</dbReference>
<dbReference type="InterPro" id="IPR058625">
    <property type="entry name" value="MdtA-like_BSH"/>
</dbReference>
<accession>A0A2N3PI46</accession>
<dbReference type="Gene3D" id="2.40.30.170">
    <property type="match status" value="1"/>
</dbReference>
<dbReference type="GeneID" id="97290154"/>
<evidence type="ECO:0000313" key="9">
    <source>
        <dbReference type="EMBL" id="PKT80338.1"/>
    </source>
</evidence>
<evidence type="ECO:0000259" key="7">
    <source>
        <dbReference type="Pfam" id="PF25917"/>
    </source>
</evidence>
<dbReference type="PANTHER" id="PTHR32347">
    <property type="entry name" value="EFFLUX SYSTEM COMPONENT YKNX-RELATED"/>
    <property type="match status" value="1"/>
</dbReference>
<dbReference type="GO" id="GO:0030313">
    <property type="term" value="C:cell envelope"/>
    <property type="evidence" value="ECO:0007669"/>
    <property type="project" value="UniProtKB-SubCell"/>
</dbReference>
<dbReference type="InterPro" id="IPR050465">
    <property type="entry name" value="UPF0194_transport"/>
</dbReference>
<feature type="region of interest" description="Disordered" evidence="5">
    <location>
        <begin position="346"/>
        <end position="366"/>
    </location>
</feature>
<feature type="transmembrane region" description="Helical" evidence="6">
    <location>
        <begin position="20"/>
        <end position="41"/>
    </location>
</feature>
<dbReference type="OrthoDB" id="9784484at2"/>